<organism evidence="3 5">
    <name type="scientific">Heyndrickxia coagulans</name>
    <name type="common">Weizmannia coagulans</name>
    <dbReference type="NCBI Taxonomy" id="1398"/>
    <lineage>
        <taxon>Bacteria</taxon>
        <taxon>Bacillati</taxon>
        <taxon>Bacillota</taxon>
        <taxon>Bacilli</taxon>
        <taxon>Bacillales</taxon>
        <taxon>Bacillaceae</taxon>
        <taxon>Heyndrickxia</taxon>
    </lineage>
</organism>
<sequence>MDPILVSILNIILLLMRIYSYILLIYIFMSWFNLRDTDIGRLFARVSEPYLDPFRRIIPPIGMIDISPIVAFFVLDLARAGIAQIFSWFM</sequence>
<keyword evidence="2" id="KW-0472">Membrane</keyword>
<dbReference type="Proteomes" id="UP001223084">
    <property type="component" value="Unassembled WGS sequence"/>
</dbReference>
<comment type="caution">
    <text evidence="3">The sequence shown here is derived from an EMBL/GenBank/DDBJ whole genome shotgun (WGS) entry which is preliminary data.</text>
</comment>
<dbReference type="PANTHER" id="PTHR33219:SF14">
    <property type="entry name" value="PROTEIN COFACTOR ASSEMBLY OF COMPLEX C SUBUNIT B CCB3, CHLOROPLASTIC-RELATED"/>
    <property type="match status" value="1"/>
</dbReference>
<accession>A0A150K755</accession>
<dbReference type="AlphaFoldDB" id="A0A150K755"/>
<dbReference type="InterPro" id="IPR003425">
    <property type="entry name" value="CCB3/YggT"/>
</dbReference>
<dbReference type="GO" id="GO:0016020">
    <property type="term" value="C:membrane"/>
    <property type="evidence" value="ECO:0007669"/>
    <property type="project" value="InterPro"/>
</dbReference>
<dbReference type="PATRIC" id="fig|1398.25.peg.573"/>
<protein>
    <submittedName>
        <fullName evidence="4">YggT family protein</fullName>
    </submittedName>
</protein>
<dbReference type="Pfam" id="PF02325">
    <property type="entry name" value="CCB3_YggT"/>
    <property type="match status" value="1"/>
</dbReference>
<keyword evidence="2" id="KW-1133">Transmembrane helix</keyword>
<feature type="transmembrane region" description="Helical" evidence="2">
    <location>
        <begin position="12"/>
        <end position="32"/>
    </location>
</feature>
<gene>
    <name evidence="3" type="ORF">B4099_0195</name>
    <name evidence="4" type="ORF">QN341_04770</name>
</gene>
<dbReference type="PANTHER" id="PTHR33219">
    <property type="entry name" value="YLMG HOMOLOG PROTEIN 2, CHLOROPLASTIC"/>
    <property type="match status" value="1"/>
</dbReference>
<evidence type="ECO:0000256" key="2">
    <source>
        <dbReference type="SAM" id="Phobius"/>
    </source>
</evidence>
<keyword evidence="2" id="KW-0812">Transmembrane</keyword>
<comment type="similarity">
    <text evidence="1">Belongs to the YggT family.</text>
</comment>
<name>A0A150K755_HEYCO</name>
<dbReference type="RefSeq" id="WP_017554172.1">
    <property type="nucleotide sequence ID" value="NZ_CABJCT010000031.1"/>
</dbReference>
<dbReference type="Proteomes" id="UP000075304">
    <property type="component" value="Unassembled WGS sequence"/>
</dbReference>
<dbReference type="EMBL" id="LQYI01000096">
    <property type="protein sequence ID" value="KYC64754.1"/>
    <property type="molecule type" value="Genomic_DNA"/>
</dbReference>
<evidence type="ECO:0000313" key="5">
    <source>
        <dbReference type="Proteomes" id="UP000075304"/>
    </source>
</evidence>
<reference evidence="3 5" key="1">
    <citation type="submission" date="2016-01" db="EMBL/GenBank/DDBJ databases">
        <title>Genome Sequences of Twelve Sporeforming Bacillus Species Isolated from Foods.</title>
        <authorList>
            <person name="Berendsen E.M."/>
            <person name="Wells-Bennik M.H."/>
            <person name="Krawcyk A.O."/>
            <person name="De Jong A."/>
            <person name="Holsappel S."/>
            <person name="Eijlander R.T."/>
            <person name="Kuipers O.P."/>
        </authorList>
    </citation>
    <scope>NUCLEOTIDE SEQUENCE [LARGE SCALE GENOMIC DNA]</scope>
    <source>
        <strain evidence="3 5">B4099</strain>
    </source>
</reference>
<dbReference type="GeneID" id="29813103"/>
<proteinExistence type="inferred from homology"/>
<feature type="transmembrane region" description="Helical" evidence="2">
    <location>
        <begin position="57"/>
        <end position="78"/>
    </location>
</feature>
<dbReference type="EMBL" id="JASUZX010000001">
    <property type="protein sequence ID" value="MDL5040396.1"/>
    <property type="molecule type" value="Genomic_DNA"/>
</dbReference>
<reference evidence="4" key="2">
    <citation type="submission" date="2023-06" db="EMBL/GenBank/DDBJ databases">
        <title>Probiogenomic evaluation and L lactic producing Weizmannia coaggulans BKMTCR2-2 from tree bark.</title>
        <authorList>
            <person name="Mahittikon J."/>
            <person name="Tanasupawat S."/>
        </authorList>
    </citation>
    <scope>NUCLEOTIDE SEQUENCE</scope>
    <source>
        <strain evidence="4">BKMTCR2-2</strain>
    </source>
</reference>
<evidence type="ECO:0000313" key="4">
    <source>
        <dbReference type="EMBL" id="MDL5040396.1"/>
    </source>
</evidence>
<evidence type="ECO:0000313" key="3">
    <source>
        <dbReference type="EMBL" id="KYC64754.1"/>
    </source>
</evidence>
<evidence type="ECO:0000256" key="1">
    <source>
        <dbReference type="ARBA" id="ARBA00010894"/>
    </source>
</evidence>